<keyword evidence="7" id="KW-0067">ATP-binding</keyword>
<dbReference type="Proteomes" id="UP001203761">
    <property type="component" value="Unassembled WGS sequence"/>
</dbReference>
<dbReference type="Gene3D" id="3.30.70.560">
    <property type="entry name" value="7,8-Dihydro-6-hydroxymethylpterin-pyrophosphokinase HPPK"/>
    <property type="match status" value="1"/>
</dbReference>
<dbReference type="NCBIfam" id="TIGR00526">
    <property type="entry name" value="folB_dom"/>
    <property type="match status" value="1"/>
</dbReference>
<dbReference type="Pfam" id="PF01288">
    <property type="entry name" value="HPPK"/>
    <property type="match status" value="1"/>
</dbReference>
<keyword evidence="5" id="KW-0547">Nucleotide-binding</keyword>
<dbReference type="InterPro" id="IPR000550">
    <property type="entry name" value="Hppk"/>
</dbReference>
<comment type="caution">
    <text evidence="12">The sequence shown here is derived from an EMBL/GenBank/DDBJ whole genome shotgun (WGS) entry which is preliminary data.</text>
</comment>
<name>A0ABT0QVZ7_9MICO</name>
<comment type="pathway">
    <text evidence="9">Cofactor biosynthesis; tetrahydrofolate biosynthesis; 2-amino-4-hydroxy-6-hydroxymethyl-7,8-dihydropteridine diphosphate from 7,8-dihydroneopterin triphosphate: step 3/4.</text>
</comment>
<keyword evidence="9" id="KW-0456">Lyase</keyword>
<dbReference type="CDD" id="cd00534">
    <property type="entry name" value="DHNA_DHNTPE"/>
    <property type="match status" value="1"/>
</dbReference>
<dbReference type="RefSeq" id="WP_249735994.1">
    <property type="nucleotide sequence ID" value="NZ_JAKNCJ010000001.1"/>
</dbReference>
<comment type="similarity">
    <text evidence="9">Belongs to the DHNA family.</text>
</comment>
<evidence type="ECO:0000256" key="8">
    <source>
        <dbReference type="ARBA" id="ARBA00022909"/>
    </source>
</evidence>
<comment type="catalytic activity">
    <reaction evidence="1">
        <text>6-hydroxymethyl-7,8-dihydropterin + ATP = (7,8-dihydropterin-6-yl)methyl diphosphate + AMP + H(+)</text>
        <dbReference type="Rhea" id="RHEA:11412"/>
        <dbReference type="ChEBI" id="CHEBI:15378"/>
        <dbReference type="ChEBI" id="CHEBI:30616"/>
        <dbReference type="ChEBI" id="CHEBI:44841"/>
        <dbReference type="ChEBI" id="CHEBI:72950"/>
        <dbReference type="ChEBI" id="CHEBI:456215"/>
        <dbReference type="EC" id="2.7.6.3"/>
    </reaction>
</comment>
<dbReference type="SMART" id="SM00905">
    <property type="entry name" value="FolB"/>
    <property type="match status" value="1"/>
</dbReference>
<gene>
    <name evidence="12" type="primary">folK</name>
    <name evidence="12" type="ORF">Bequi_00275</name>
</gene>
<evidence type="ECO:0000256" key="2">
    <source>
        <dbReference type="ARBA" id="ARBA00005051"/>
    </source>
</evidence>
<dbReference type="InterPro" id="IPR006156">
    <property type="entry name" value="Dihydroneopterin_aldolase"/>
</dbReference>
<dbReference type="InterPro" id="IPR035907">
    <property type="entry name" value="Hppk_sf"/>
</dbReference>
<sequence>MSEKPRGQSFSASPQPSDAITLTGLRAWGRHGVLAHEREAGQEFSADLRLEVDLRAAARGDALGRTVNYAEVAASAVEEIEGEPHQLIETLAERIAQRVLAEHVLIRRIAITIHKPSAPIPHPFADVTVQITRDAAPVDAVLALGTNLGDRAAHLRGALESLRGADGVEIAWTAPVIETDPVGGVEQAAFLNTAIGIRTVLGPWTLLDLAQRLEQDAQRVREVRWGPRTLDVDLISYGDLIQDDPELTLPHPRAHERAFVLAPWLQAQADAELPGRGRVAALLEHAPDRHGIRPGPRIPGFGAVREGS</sequence>
<keyword evidence="8 9" id="KW-0289">Folate biosynthesis</keyword>
<dbReference type="InterPro" id="IPR006157">
    <property type="entry name" value="FolB_dom"/>
</dbReference>
<keyword evidence="6" id="KW-0418">Kinase</keyword>
<dbReference type="NCBIfam" id="TIGR01498">
    <property type="entry name" value="folK"/>
    <property type="match status" value="1"/>
</dbReference>
<feature type="domain" description="7,8-dihydro-6-hydroxymethylpterin-pyrophosphokinase" evidence="11">
    <location>
        <begin position="224"/>
        <end position="235"/>
    </location>
</feature>
<evidence type="ECO:0000259" key="11">
    <source>
        <dbReference type="PROSITE" id="PS00794"/>
    </source>
</evidence>
<evidence type="ECO:0000256" key="5">
    <source>
        <dbReference type="ARBA" id="ARBA00022741"/>
    </source>
</evidence>
<dbReference type="Pfam" id="PF02152">
    <property type="entry name" value="FolB"/>
    <property type="match status" value="1"/>
</dbReference>
<organism evidence="12 13">
    <name type="scientific">Brachybacterium equifaecis</name>
    <dbReference type="NCBI Taxonomy" id="2910770"/>
    <lineage>
        <taxon>Bacteria</taxon>
        <taxon>Bacillati</taxon>
        <taxon>Actinomycetota</taxon>
        <taxon>Actinomycetes</taxon>
        <taxon>Micrococcales</taxon>
        <taxon>Dermabacteraceae</taxon>
        <taxon>Brachybacterium</taxon>
    </lineage>
</organism>
<feature type="region of interest" description="Disordered" evidence="10">
    <location>
        <begin position="288"/>
        <end position="308"/>
    </location>
</feature>
<dbReference type="CDD" id="cd00483">
    <property type="entry name" value="HPPK"/>
    <property type="match status" value="1"/>
</dbReference>
<comment type="catalytic activity">
    <reaction evidence="9">
        <text>7,8-dihydroneopterin = 6-hydroxymethyl-7,8-dihydropterin + glycolaldehyde</text>
        <dbReference type="Rhea" id="RHEA:10540"/>
        <dbReference type="ChEBI" id="CHEBI:17001"/>
        <dbReference type="ChEBI" id="CHEBI:17071"/>
        <dbReference type="ChEBI" id="CHEBI:44841"/>
        <dbReference type="EC" id="4.1.2.25"/>
    </reaction>
</comment>
<protein>
    <recommendedName>
        <fullName evidence="9">Bifunctional folate synthesis protein</fullName>
    </recommendedName>
    <domain>
        <recommendedName>
            <fullName evidence="9">Dihydroneopterin aldolase</fullName>
            <shortName evidence="9">DHNA</shortName>
            <ecNumber evidence="9">4.1.2.25</ecNumber>
        </recommendedName>
        <alternativeName>
            <fullName evidence="9">7,8-dihydroneopterin aldolase</fullName>
        </alternativeName>
    </domain>
    <domain>
        <recommendedName>
            <fullName evidence="9">2-amino-4-hydroxy-6-hydroxymethyldihydropteridine pyrophosphokinase</fullName>
            <ecNumber evidence="9">2.7.6.3</ecNumber>
        </recommendedName>
        <alternativeName>
            <fullName evidence="9">6-hydroxymethyl-7,8-dihydropterin pyrophosphokinase</fullName>
            <shortName evidence="9">PPPK</shortName>
        </alternativeName>
        <alternativeName>
            <fullName evidence="9">7,8-dihydro-6-hydroxymethylpterin pyrophosphokinase</fullName>
            <shortName evidence="9">HPPK</shortName>
        </alternativeName>
    </domain>
</protein>
<dbReference type="EC" id="2.7.6.3" evidence="9"/>
<evidence type="ECO:0000256" key="3">
    <source>
        <dbReference type="ARBA" id="ARBA00009640"/>
    </source>
</evidence>
<dbReference type="EMBL" id="JAKNCJ010000001">
    <property type="protein sequence ID" value="MCL6421831.1"/>
    <property type="molecule type" value="Genomic_DNA"/>
</dbReference>
<evidence type="ECO:0000256" key="1">
    <source>
        <dbReference type="ARBA" id="ARBA00000198"/>
    </source>
</evidence>
<evidence type="ECO:0000256" key="6">
    <source>
        <dbReference type="ARBA" id="ARBA00022777"/>
    </source>
</evidence>
<accession>A0ABT0QVZ7</accession>
<dbReference type="PANTHER" id="PTHR43071:SF1">
    <property type="entry name" value="2-AMINO-4-HYDROXY-6-HYDROXYMETHYLDIHYDROPTERIDINE PYROPHOSPHOKINASE"/>
    <property type="match status" value="1"/>
</dbReference>
<reference evidence="12" key="1">
    <citation type="submission" date="2022-02" db="EMBL/GenBank/DDBJ databases">
        <authorList>
            <person name="Lee M."/>
            <person name="Kim S.-J."/>
            <person name="Jung M.-Y."/>
        </authorList>
    </citation>
    <scope>NUCLEOTIDE SEQUENCE</scope>
    <source>
        <strain evidence="12">JHP9</strain>
    </source>
</reference>
<dbReference type="EC" id="4.1.2.25" evidence="9"/>
<evidence type="ECO:0000256" key="7">
    <source>
        <dbReference type="ARBA" id="ARBA00022840"/>
    </source>
</evidence>
<dbReference type="SUPFAM" id="SSF55620">
    <property type="entry name" value="Tetrahydrobiopterin biosynthesis enzymes-like"/>
    <property type="match status" value="1"/>
</dbReference>
<dbReference type="NCBIfam" id="TIGR00525">
    <property type="entry name" value="folB"/>
    <property type="match status" value="1"/>
</dbReference>
<dbReference type="Gene3D" id="3.30.1130.10">
    <property type="match status" value="1"/>
</dbReference>
<keyword evidence="13" id="KW-1185">Reference proteome</keyword>
<dbReference type="PANTHER" id="PTHR43071">
    <property type="entry name" value="2-AMINO-4-HYDROXY-6-HYDROXYMETHYLDIHYDROPTERIDINE PYROPHOSPHOKINASE"/>
    <property type="match status" value="1"/>
</dbReference>
<evidence type="ECO:0000256" key="4">
    <source>
        <dbReference type="ARBA" id="ARBA00022679"/>
    </source>
</evidence>
<evidence type="ECO:0000256" key="9">
    <source>
        <dbReference type="RuleBase" id="RU362079"/>
    </source>
</evidence>
<comment type="similarity">
    <text evidence="3">In the N-terminal section; belongs to the DHNA family.</text>
</comment>
<dbReference type="SUPFAM" id="SSF55083">
    <property type="entry name" value="6-hydroxymethyl-7,8-dihydropterin pyrophosphokinase, HPPK"/>
    <property type="match status" value="1"/>
</dbReference>
<comment type="function">
    <text evidence="9">Catalyzes the conversion of 7,8-dihydroneopterin to 6-hydroxymethyl-7,8-dihydropterin.</text>
</comment>
<evidence type="ECO:0000313" key="13">
    <source>
        <dbReference type="Proteomes" id="UP001203761"/>
    </source>
</evidence>
<dbReference type="InterPro" id="IPR043133">
    <property type="entry name" value="GTP-CH-I_C/QueF"/>
</dbReference>
<dbReference type="PROSITE" id="PS00794">
    <property type="entry name" value="HPPK"/>
    <property type="match status" value="1"/>
</dbReference>
<comment type="pathway">
    <text evidence="2">Cofactor biosynthesis; tetrahydrofolate biosynthesis; 2-amino-4-hydroxy-6-hydroxymethyl-7,8-dihydropteridine diphosphate from 7,8-dihydroneopterin triphosphate: step 4/4.</text>
</comment>
<evidence type="ECO:0000313" key="12">
    <source>
        <dbReference type="EMBL" id="MCL6421831.1"/>
    </source>
</evidence>
<proteinExistence type="inferred from homology"/>
<evidence type="ECO:0000256" key="10">
    <source>
        <dbReference type="SAM" id="MobiDB-lite"/>
    </source>
</evidence>
<dbReference type="GO" id="GO:0003848">
    <property type="term" value="F:2-amino-4-hydroxy-6-hydroxymethyldihydropteridine diphosphokinase activity"/>
    <property type="evidence" value="ECO:0007669"/>
    <property type="project" value="UniProtKB-EC"/>
</dbReference>
<keyword evidence="4 12" id="KW-0808">Transferase</keyword>